<protein>
    <submittedName>
        <fullName evidence="1">Uncharacterized protein</fullName>
    </submittedName>
</protein>
<sequence>MIPFAPFGVCTGRKYCIQAAASSLPQQINKHIQGWRTGTQGRKPCEAGNSAGIGHDPLMVATKWDSQTNTPSVGSNDRIVCVLNAAGRDHGGWSAINIVQSATSPMRRWRSGCRTREGSLKCLISQIIPKSFLLISFATGRCLLARLTGTRVGEAKLLLHRHSGQFRMVRLILSGSGIERDAQKSALSGRYPSKLINPQTVPRERDWARAIFVEEGREGAVPSVSLKLVATEPLNHCSQHFWKIHK</sequence>
<dbReference type="Proteomes" id="UP001610334">
    <property type="component" value="Unassembled WGS sequence"/>
</dbReference>
<proteinExistence type="predicted"/>
<dbReference type="EMBL" id="JBFXLT010000003">
    <property type="protein sequence ID" value="KAL2822068.1"/>
    <property type="molecule type" value="Genomic_DNA"/>
</dbReference>
<evidence type="ECO:0000313" key="2">
    <source>
        <dbReference type="Proteomes" id="UP001610334"/>
    </source>
</evidence>
<organism evidence="1 2">
    <name type="scientific">Aspergillus granulosus</name>
    <dbReference type="NCBI Taxonomy" id="176169"/>
    <lineage>
        <taxon>Eukaryota</taxon>
        <taxon>Fungi</taxon>
        <taxon>Dikarya</taxon>
        <taxon>Ascomycota</taxon>
        <taxon>Pezizomycotina</taxon>
        <taxon>Eurotiomycetes</taxon>
        <taxon>Eurotiomycetidae</taxon>
        <taxon>Eurotiales</taxon>
        <taxon>Aspergillaceae</taxon>
        <taxon>Aspergillus</taxon>
        <taxon>Aspergillus subgen. Nidulantes</taxon>
    </lineage>
</organism>
<reference evidence="1 2" key="1">
    <citation type="submission" date="2024-07" db="EMBL/GenBank/DDBJ databases">
        <title>Section-level genome sequencing and comparative genomics of Aspergillus sections Usti and Cavernicolus.</title>
        <authorList>
            <consortium name="Lawrence Berkeley National Laboratory"/>
            <person name="Nybo J.L."/>
            <person name="Vesth T.C."/>
            <person name="Theobald S."/>
            <person name="Frisvad J.C."/>
            <person name="Larsen T.O."/>
            <person name="Kjaerboelling I."/>
            <person name="Rothschild-Mancinelli K."/>
            <person name="Lyhne E.K."/>
            <person name="Kogle M.E."/>
            <person name="Barry K."/>
            <person name="Clum A."/>
            <person name="Na H."/>
            <person name="Ledsgaard L."/>
            <person name="Lin J."/>
            <person name="Lipzen A."/>
            <person name="Kuo A."/>
            <person name="Riley R."/>
            <person name="Mondo S."/>
            <person name="Labutti K."/>
            <person name="Haridas S."/>
            <person name="Pangalinan J."/>
            <person name="Salamov A.A."/>
            <person name="Simmons B.A."/>
            <person name="Magnuson J.K."/>
            <person name="Chen J."/>
            <person name="Drula E."/>
            <person name="Henrissat B."/>
            <person name="Wiebenga A."/>
            <person name="Lubbers R.J."/>
            <person name="Gomes A.C."/>
            <person name="Makela M.R."/>
            <person name="Stajich J."/>
            <person name="Grigoriev I.V."/>
            <person name="Mortensen U.H."/>
            <person name="De Vries R.P."/>
            <person name="Baker S.E."/>
            <person name="Andersen M.R."/>
        </authorList>
    </citation>
    <scope>NUCLEOTIDE SEQUENCE [LARGE SCALE GENOMIC DNA]</scope>
    <source>
        <strain evidence="1 2">CBS 588.65</strain>
    </source>
</reference>
<evidence type="ECO:0000313" key="1">
    <source>
        <dbReference type="EMBL" id="KAL2822068.1"/>
    </source>
</evidence>
<comment type="caution">
    <text evidence="1">The sequence shown here is derived from an EMBL/GenBank/DDBJ whole genome shotgun (WGS) entry which is preliminary data.</text>
</comment>
<accession>A0ABR4I2S9</accession>
<name>A0ABR4I2S9_9EURO</name>
<gene>
    <name evidence="1" type="ORF">BJX63DRAFT_181853</name>
</gene>
<keyword evidence="2" id="KW-1185">Reference proteome</keyword>